<dbReference type="InterPro" id="IPR036227">
    <property type="entry name" value="Ribosomal_uL15/eL18_sf"/>
</dbReference>
<keyword evidence="4" id="KW-0699">rRNA-binding</keyword>
<feature type="compositionally biased region" description="Basic residues" evidence="6">
    <location>
        <begin position="24"/>
        <end position="33"/>
    </location>
</feature>
<dbReference type="InterPro" id="IPR030878">
    <property type="entry name" value="Ribosomal_uL15"/>
</dbReference>
<evidence type="ECO:0000256" key="5">
    <source>
        <dbReference type="RuleBase" id="RU003888"/>
    </source>
</evidence>
<evidence type="ECO:0000256" key="2">
    <source>
        <dbReference type="ARBA" id="ARBA00022980"/>
    </source>
</evidence>
<keyword evidence="3 4" id="KW-0687">Ribonucleoprotein</keyword>
<comment type="subunit">
    <text evidence="4">Part of the 50S ribosomal subunit.</text>
</comment>
<evidence type="ECO:0000313" key="8">
    <source>
        <dbReference type="EMBL" id="PIZ94114.1"/>
    </source>
</evidence>
<proteinExistence type="inferred from homology"/>
<dbReference type="PANTHER" id="PTHR12934">
    <property type="entry name" value="50S RIBOSOMAL PROTEIN L15"/>
    <property type="match status" value="1"/>
</dbReference>
<feature type="compositionally biased region" description="Low complexity" evidence="6">
    <location>
        <begin position="44"/>
        <end position="62"/>
    </location>
</feature>
<organism evidence="8 9">
    <name type="scientific">Candidatus Magasanikbacteria bacterium CG_4_10_14_0_2_um_filter_41_31</name>
    <dbReference type="NCBI Taxonomy" id="1974639"/>
    <lineage>
        <taxon>Bacteria</taxon>
        <taxon>Candidatus Magasanikiibacteriota</taxon>
    </lineage>
</organism>
<dbReference type="Gene3D" id="3.100.10.10">
    <property type="match status" value="1"/>
</dbReference>
<dbReference type="Proteomes" id="UP000230078">
    <property type="component" value="Unassembled WGS sequence"/>
</dbReference>
<sequence>MVNQSKHHNYMAIGAHTISNTPGSHHRQKKRVGRGNGSQKGTYSSRGMKGQRSRSGGKSSLKLHGAKQSIMKVPKLRGFKSMHPKAQAVTLATLERVAKEGVTLTPTFLKNKSVIKNISHPVKIVAGGELKKKVTLYGCVATKIATAAIEKAGGTLSF</sequence>
<name>A0A2M7V645_9BACT</name>
<keyword evidence="2 4" id="KW-0689">Ribosomal protein</keyword>
<dbReference type="PANTHER" id="PTHR12934:SF11">
    <property type="entry name" value="LARGE RIBOSOMAL SUBUNIT PROTEIN UL15M"/>
    <property type="match status" value="1"/>
</dbReference>
<dbReference type="GO" id="GO:0006412">
    <property type="term" value="P:translation"/>
    <property type="evidence" value="ECO:0007669"/>
    <property type="project" value="UniProtKB-UniRule"/>
</dbReference>
<reference evidence="9" key="1">
    <citation type="submission" date="2017-09" db="EMBL/GenBank/DDBJ databases">
        <title>Depth-based differentiation of microbial function through sediment-hosted aquifers and enrichment of novel symbionts in the deep terrestrial subsurface.</title>
        <authorList>
            <person name="Probst A.J."/>
            <person name="Ladd B."/>
            <person name="Jarett J.K."/>
            <person name="Geller-Mcgrath D.E."/>
            <person name="Sieber C.M.K."/>
            <person name="Emerson J.B."/>
            <person name="Anantharaman K."/>
            <person name="Thomas B.C."/>
            <person name="Malmstrom R."/>
            <person name="Stieglmeier M."/>
            <person name="Klingl A."/>
            <person name="Woyke T."/>
            <person name="Ryan C.M."/>
            <person name="Banfield J.F."/>
        </authorList>
    </citation>
    <scope>NUCLEOTIDE SEQUENCE [LARGE SCALE GENOMIC DNA]</scope>
</reference>
<dbReference type="AlphaFoldDB" id="A0A2M7V645"/>
<comment type="caution">
    <text evidence="8">The sequence shown here is derived from an EMBL/GenBank/DDBJ whole genome shotgun (WGS) entry which is preliminary data.</text>
</comment>
<feature type="region of interest" description="Disordered" evidence="6">
    <location>
        <begin position="14"/>
        <end position="66"/>
    </location>
</feature>
<dbReference type="GO" id="GO:0019843">
    <property type="term" value="F:rRNA binding"/>
    <property type="evidence" value="ECO:0007669"/>
    <property type="project" value="UniProtKB-UniRule"/>
</dbReference>
<gene>
    <name evidence="4 8" type="primary">rplO</name>
    <name evidence="8" type="ORF">COX83_00045</name>
</gene>
<dbReference type="HAMAP" id="MF_01341">
    <property type="entry name" value="Ribosomal_uL15"/>
    <property type="match status" value="1"/>
</dbReference>
<evidence type="ECO:0000256" key="1">
    <source>
        <dbReference type="ARBA" id="ARBA00007320"/>
    </source>
</evidence>
<dbReference type="InterPro" id="IPR005749">
    <property type="entry name" value="Ribosomal_uL15_bac-type"/>
</dbReference>
<dbReference type="GO" id="GO:0022625">
    <property type="term" value="C:cytosolic large ribosomal subunit"/>
    <property type="evidence" value="ECO:0007669"/>
    <property type="project" value="TreeGrafter"/>
</dbReference>
<evidence type="ECO:0000313" key="9">
    <source>
        <dbReference type="Proteomes" id="UP000230078"/>
    </source>
</evidence>
<dbReference type="InterPro" id="IPR021131">
    <property type="entry name" value="Ribosomal_uL15/eL18"/>
</dbReference>
<accession>A0A2M7V645</accession>
<dbReference type="Pfam" id="PF00828">
    <property type="entry name" value="Ribosomal_L27A"/>
    <property type="match status" value="1"/>
</dbReference>
<evidence type="ECO:0000256" key="4">
    <source>
        <dbReference type="HAMAP-Rule" id="MF_01341"/>
    </source>
</evidence>
<keyword evidence="4" id="KW-0694">RNA-binding</keyword>
<feature type="domain" description="Large ribosomal subunit protein uL15/eL18" evidence="7">
    <location>
        <begin position="89"/>
        <end position="155"/>
    </location>
</feature>
<evidence type="ECO:0000256" key="3">
    <source>
        <dbReference type="ARBA" id="ARBA00023274"/>
    </source>
</evidence>
<dbReference type="InterPro" id="IPR001196">
    <property type="entry name" value="Ribosomal_uL15_CS"/>
</dbReference>
<dbReference type="PROSITE" id="PS00475">
    <property type="entry name" value="RIBOSOMAL_L15"/>
    <property type="match status" value="1"/>
</dbReference>
<protein>
    <recommendedName>
        <fullName evidence="4">Large ribosomal subunit protein uL15</fullName>
    </recommendedName>
</protein>
<dbReference type="NCBIfam" id="TIGR01071">
    <property type="entry name" value="rplO_bact"/>
    <property type="match status" value="1"/>
</dbReference>
<dbReference type="SUPFAM" id="SSF52080">
    <property type="entry name" value="Ribosomal proteins L15p and L18e"/>
    <property type="match status" value="1"/>
</dbReference>
<evidence type="ECO:0000259" key="7">
    <source>
        <dbReference type="Pfam" id="PF00828"/>
    </source>
</evidence>
<dbReference type="GO" id="GO:0003735">
    <property type="term" value="F:structural constituent of ribosome"/>
    <property type="evidence" value="ECO:0007669"/>
    <property type="project" value="InterPro"/>
</dbReference>
<comment type="function">
    <text evidence="4">Binds to the 23S rRNA.</text>
</comment>
<evidence type="ECO:0000256" key="6">
    <source>
        <dbReference type="SAM" id="MobiDB-lite"/>
    </source>
</evidence>
<comment type="similarity">
    <text evidence="1 4 5">Belongs to the universal ribosomal protein uL15 family.</text>
</comment>
<dbReference type="EMBL" id="PFPI01000001">
    <property type="protein sequence ID" value="PIZ94114.1"/>
    <property type="molecule type" value="Genomic_DNA"/>
</dbReference>